<proteinExistence type="predicted"/>
<dbReference type="EMBL" id="BJYK01000008">
    <property type="protein sequence ID" value="GEN80563.1"/>
    <property type="molecule type" value="Genomic_DNA"/>
</dbReference>
<evidence type="ECO:0000313" key="1">
    <source>
        <dbReference type="EMBL" id="GEN80563.1"/>
    </source>
</evidence>
<sequence>MRRLVWTVVVLAVLAGGAYLVDSLMRDQAEQRVAAEVEQAIPGVEQPPDVTIEGFPFLTQVAAGELSSVRLAAPAATVDGLRLEDVVVRVHGVGTTAPYTAETAEMTALVTPDAAEAALGLSGLDLGVRDGELIATASALGLPLDVAMSVRAEGQEVVVDVVGFVLGGFRVDSGELPAEITAQLQGLRIAITGLPATMNLTGATVVDDGIRLEAAGADLALSAAG</sequence>
<evidence type="ECO:0000313" key="2">
    <source>
        <dbReference type="Proteomes" id="UP000321484"/>
    </source>
</evidence>
<organism evidence="1 2">
    <name type="scientific">Actinotalea fermentans</name>
    <dbReference type="NCBI Taxonomy" id="43671"/>
    <lineage>
        <taxon>Bacteria</taxon>
        <taxon>Bacillati</taxon>
        <taxon>Actinomycetota</taxon>
        <taxon>Actinomycetes</taxon>
        <taxon>Micrococcales</taxon>
        <taxon>Cellulomonadaceae</taxon>
        <taxon>Actinotalea</taxon>
    </lineage>
</organism>
<dbReference type="RefSeq" id="WP_034248151.1">
    <property type="nucleotide sequence ID" value="NZ_BJYK01000008.1"/>
</dbReference>
<gene>
    <name evidence="1" type="ORF">AFE02nite_22970</name>
</gene>
<comment type="caution">
    <text evidence="1">The sequence shown here is derived from an EMBL/GenBank/DDBJ whole genome shotgun (WGS) entry which is preliminary data.</text>
</comment>
<keyword evidence="2" id="KW-1185">Reference proteome</keyword>
<dbReference type="Pfam" id="PF11209">
    <property type="entry name" value="LmeA"/>
    <property type="match status" value="1"/>
</dbReference>
<dbReference type="Proteomes" id="UP000321484">
    <property type="component" value="Unassembled WGS sequence"/>
</dbReference>
<reference evidence="1 2" key="1">
    <citation type="submission" date="2019-07" db="EMBL/GenBank/DDBJ databases">
        <title>Whole genome shotgun sequence of Actinotalea fermentans NBRC 105374.</title>
        <authorList>
            <person name="Hosoyama A."/>
            <person name="Uohara A."/>
            <person name="Ohji S."/>
            <person name="Ichikawa N."/>
        </authorList>
    </citation>
    <scope>NUCLEOTIDE SEQUENCE [LARGE SCALE GENOMIC DNA]</scope>
    <source>
        <strain evidence="1 2">NBRC 105374</strain>
    </source>
</reference>
<dbReference type="OrthoDB" id="3215846at2"/>
<dbReference type="InterPro" id="IPR021373">
    <property type="entry name" value="DUF2993"/>
</dbReference>
<evidence type="ECO:0008006" key="3">
    <source>
        <dbReference type="Google" id="ProtNLM"/>
    </source>
</evidence>
<dbReference type="AlphaFoldDB" id="A0A511YZD6"/>
<accession>A0A511YZD6</accession>
<protein>
    <recommendedName>
        <fullName evidence="3">DUF2993 domain-containing protein</fullName>
    </recommendedName>
</protein>
<name>A0A511YZD6_9CELL</name>